<feature type="region of interest" description="Disordered" evidence="1">
    <location>
        <begin position="64"/>
        <end position="134"/>
    </location>
</feature>
<evidence type="ECO:0000313" key="3">
    <source>
        <dbReference type="Proteomes" id="UP000030669"/>
    </source>
</evidence>
<dbReference type="GeneID" id="19309487"/>
<accession>S7Q8J5</accession>
<evidence type="ECO:0000313" key="2">
    <source>
        <dbReference type="EMBL" id="EPQ55847.1"/>
    </source>
</evidence>
<organism evidence="2 3">
    <name type="scientific">Gloeophyllum trabeum (strain ATCC 11539 / FP-39264 / Madison 617)</name>
    <name type="common">Brown rot fungus</name>
    <dbReference type="NCBI Taxonomy" id="670483"/>
    <lineage>
        <taxon>Eukaryota</taxon>
        <taxon>Fungi</taxon>
        <taxon>Dikarya</taxon>
        <taxon>Basidiomycota</taxon>
        <taxon>Agaricomycotina</taxon>
        <taxon>Agaricomycetes</taxon>
        <taxon>Gloeophyllales</taxon>
        <taxon>Gloeophyllaceae</taxon>
        <taxon>Gloeophyllum</taxon>
    </lineage>
</organism>
<evidence type="ECO:0000256" key="1">
    <source>
        <dbReference type="SAM" id="MobiDB-lite"/>
    </source>
</evidence>
<proteinExistence type="predicted"/>
<reference evidence="2 3" key="1">
    <citation type="journal article" date="2012" name="Science">
        <title>The Paleozoic origin of enzymatic lignin decomposition reconstructed from 31 fungal genomes.</title>
        <authorList>
            <person name="Floudas D."/>
            <person name="Binder M."/>
            <person name="Riley R."/>
            <person name="Barry K."/>
            <person name="Blanchette R.A."/>
            <person name="Henrissat B."/>
            <person name="Martinez A.T."/>
            <person name="Otillar R."/>
            <person name="Spatafora J.W."/>
            <person name="Yadav J.S."/>
            <person name="Aerts A."/>
            <person name="Benoit I."/>
            <person name="Boyd A."/>
            <person name="Carlson A."/>
            <person name="Copeland A."/>
            <person name="Coutinho P.M."/>
            <person name="de Vries R.P."/>
            <person name="Ferreira P."/>
            <person name="Findley K."/>
            <person name="Foster B."/>
            <person name="Gaskell J."/>
            <person name="Glotzer D."/>
            <person name="Gorecki P."/>
            <person name="Heitman J."/>
            <person name="Hesse C."/>
            <person name="Hori C."/>
            <person name="Igarashi K."/>
            <person name="Jurgens J.A."/>
            <person name="Kallen N."/>
            <person name="Kersten P."/>
            <person name="Kohler A."/>
            <person name="Kuees U."/>
            <person name="Kumar T.K.A."/>
            <person name="Kuo A."/>
            <person name="LaButti K."/>
            <person name="Larrondo L.F."/>
            <person name="Lindquist E."/>
            <person name="Ling A."/>
            <person name="Lombard V."/>
            <person name="Lucas S."/>
            <person name="Lundell T."/>
            <person name="Martin R."/>
            <person name="McLaughlin D.J."/>
            <person name="Morgenstern I."/>
            <person name="Morin E."/>
            <person name="Murat C."/>
            <person name="Nagy L.G."/>
            <person name="Nolan M."/>
            <person name="Ohm R.A."/>
            <person name="Patyshakuliyeva A."/>
            <person name="Rokas A."/>
            <person name="Ruiz-Duenas F.J."/>
            <person name="Sabat G."/>
            <person name="Salamov A."/>
            <person name="Samejima M."/>
            <person name="Schmutz J."/>
            <person name="Slot J.C."/>
            <person name="St John F."/>
            <person name="Stenlid J."/>
            <person name="Sun H."/>
            <person name="Sun S."/>
            <person name="Syed K."/>
            <person name="Tsang A."/>
            <person name="Wiebenga A."/>
            <person name="Young D."/>
            <person name="Pisabarro A."/>
            <person name="Eastwood D.C."/>
            <person name="Martin F."/>
            <person name="Cullen D."/>
            <person name="Grigoriev I.V."/>
            <person name="Hibbett D.S."/>
        </authorList>
    </citation>
    <scope>NUCLEOTIDE SEQUENCE [LARGE SCALE GENOMIC DNA]</scope>
    <source>
        <strain evidence="2 3">ATCC 11539</strain>
    </source>
</reference>
<sequence>MGSRHWGYDDEQENDYERERDEVDEDDDRNGDDMEREEEMESDADDYVEDWARNVPPVFMVLLLNRRDGPRGRSPSRRGPNERGVGAPAIRPVSGKPKEPKTDKNKDKNEDKDKDKKVARPSRDDNSEKDGKKN</sequence>
<dbReference type="Proteomes" id="UP000030669">
    <property type="component" value="Unassembled WGS sequence"/>
</dbReference>
<feature type="compositionally biased region" description="Basic and acidic residues" evidence="1">
    <location>
        <begin position="96"/>
        <end position="134"/>
    </location>
</feature>
<name>S7Q8J5_GLOTA</name>
<feature type="compositionally biased region" description="Acidic residues" evidence="1">
    <location>
        <begin position="22"/>
        <end position="49"/>
    </location>
</feature>
<keyword evidence="3" id="KW-1185">Reference proteome</keyword>
<dbReference type="RefSeq" id="XP_007865876.1">
    <property type="nucleotide sequence ID" value="XM_007867685.1"/>
</dbReference>
<gene>
    <name evidence="2" type="ORF">GLOTRDRAFT_93390</name>
</gene>
<feature type="region of interest" description="Disordered" evidence="1">
    <location>
        <begin position="1"/>
        <end position="50"/>
    </location>
</feature>
<dbReference type="EMBL" id="KB469301">
    <property type="protein sequence ID" value="EPQ55847.1"/>
    <property type="molecule type" value="Genomic_DNA"/>
</dbReference>
<protein>
    <submittedName>
        <fullName evidence="2">Uncharacterized protein</fullName>
    </submittedName>
</protein>
<dbReference type="KEGG" id="gtr:GLOTRDRAFT_93390"/>
<dbReference type="AlphaFoldDB" id="S7Q8J5"/>
<dbReference type="HOGENOM" id="CLU_1896448_0_0_1"/>